<dbReference type="InterPro" id="IPR012854">
    <property type="entry name" value="Cu_amine_oxidase-like_N"/>
</dbReference>
<keyword evidence="4" id="KW-1185">Reference proteome</keyword>
<reference evidence="3 4" key="1">
    <citation type="submission" date="2023-07" db="EMBL/GenBank/DDBJ databases">
        <title>Genomic Encyclopedia of Type Strains, Phase IV (KMG-IV): sequencing the most valuable type-strain genomes for metagenomic binning, comparative biology and taxonomic classification.</title>
        <authorList>
            <person name="Goeker M."/>
        </authorList>
    </citation>
    <scope>NUCLEOTIDE SEQUENCE [LARGE SCALE GENOMIC DNA]</scope>
    <source>
        <strain evidence="3 4">DSM 12396</strain>
    </source>
</reference>
<dbReference type="Proteomes" id="UP001225644">
    <property type="component" value="Unassembled WGS sequence"/>
</dbReference>
<evidence type="ECO:0000259" key="2">
    <source>
        <dbReference type="Pfam" id="PF07833"/>
    </source>
</evidence>
<feature type="chain" id="PRO_5047414291" description="Copper amine oxidase-like N-terminal domain-containing protein" evidence="1">
    <location>
        <begin position="31"/>
        <end position="774"/>
    </location>
</feature>
<evidence type="ECO:0000313" key="3">
    <source>
        <dbReference type="EMBL" id="MDQ0285069.1"/>
    </source>
</evidence>
<dbReference type="RefSeq" id="WP_307398956.1">
    <property type="nucleotide sequence ID" value="NZ_JAUSUX010000001.1"/>
</dbReference>
<keyword evidence="1" id="KW-0732">Signal</keyword>
<evidence type="ECO:0000256" key="1">
    <source>
        <dbReference type="SAM" id="SignalP"/>
    </source>
</evidence>
<accession>A0ABU0AYG6</accession>
<proteinExistence type="predicted"/>
<name>A0ABU0AYG6_9FIRM</name>
<gene>
    <name evidence="3" type="ORF">J2Z49_000159</name>
</gene>
<dbReference type="Gene3D" id="3.30.457.10">
    <property type="entry name" value="Copper amine oxidase-like, N-terminal domain"/>
    <property type="match status" value="2"/>
</dbReference>
<organism evidence="3 4">
    <name type="scientific">Desulfofundulus luciae</name>
    <dbReference type="NCBI Taxonomy" id="74702"/>
    <lineage>
        <taxon>Bacteria</taxon>
        <taxon>Bacillati</taxon>
        <taxon>Bacillota</taxon>
        <taxon>Clostridia</taxon>
        <taxon>Eubacteriales</taxon>
        <taxon>Peptococcaceae</taxon>
        <taxon>Desulfofundulus</taxon>
    </lineage>
</organism>
<feature type="domain" description="Copper amine oxidase-like N-terminal" evidence="2">
    <location>
        <begin position="664"/>
        <end position="771"/>
    </location>
</feature>
<comment type="caution">
    <text evidence="3">The sequence shown here is derived from an EMBL/GenBank/DDBJ whole genome shotgun (WGS) entry which is preliminary data.</text>
</comment>
<sequence length="774" mass="78916">MRKSRKLIAILATLAMLATLLVPMVGPAAAATTYGVSTVMPVSAGQDNTLSTYLQISMDTTTALASTGSKVVFSLPSSPSGFALKLDTANIKTTGAFAASDVGITPSTINTTPASEFTVTLSGPTNTTTTATTSTISIPITMLRVPGGATGDIKLTASAPPGSVFSNGEIVIATAGSGQVTLAAESVESISSDADQKIGVIDIKENMGGALKDSGSDAAVKLTLPPGFTWDTSASYQPSVSATWGNLGISAVSTNPSTPPTNSLYFTTGNSGRELAIHVPSGAASTQATFLKLTAYINVDESVAKKGDVTITISGAATVSPSSLVVAKYGEYGLSVSALTSPDLVAGKAAQKIGKFQVAEGLKGSLIKDRTITLTLPDGVKWAAKPVIDASASTLAGIDQSAVDNSWQAVGSDGRTIKGTIKFTGSATSTTDAATLVFKDAKVTVSPAFAGNLDVTVGGSQGLTGTITVGKVAAGVNVKASSTPDVKIGLSDQATGDVSITEVAASNINSTITYTKDNASLGTGTVDSDSSNTQAQIVLELPSGVTFSSTPAVSVVEGDLQIDTPKTQNDSRELVIPVKSTSTKPSTIKISGIKLTVDRTVPEGVLVLKVKGTAVNETLDSSGKDTYFPGATTVAKAIIANCVTPAPGEQKSTVVFKVGDTKFTVNGVEQTMDVAPYVKNGRTYVPVRYSAEAVGVAPENILYSGGKVTLLKGDKVVQFTIGSNVMLINGVAVTMDVKAEVTNGRTMLPFRWVAQALGASVDWDPNSQAVTMTL</sequence>
<evidence type="ECO:0000313" key="4">
    <source>
        <dbReference type="Proteomes" id="UP001225644"/>
    </source>
</evidence>
<protein>
    <recommendedName>
        <fullName evidence="2">Copper amine oxidase-like N-terminal domain-containing protein</fullName>
    </recommendedName>
</protein>
<dbReference type="SUPFAM" id="SSF55383">
    <property type="entry name" value="Copper amine oxidase, domain N"/>
    <property type="match status" value="2"/>
</dbReference>
<dbReference type="EMBL" id="JAUSUX010000001">
    <property type="protein sequence ID" value="MDQ0285069.1"/>
    <property type="molecule type" value="Genomic_DNA"/>
</dbReference>
<feature type="signal peptide" evidence="1">
    <location>
        <begin position="1"/>
        <end position="30"/>
    </location>
</feature>
<dbReference type="Pfam" id="PF07833">
    <property type="entry name" value="Cu_amine_oxidN1"/>
    <property type="match status" value="1"/>
</dbReference>
<dbReference type="InterPro" id="IPR036582">
    <property type="entry name" value="Mao_N_sf"/>
</dbReference>